<name>A0A3A9JQ62_9PROT</name>
<dbReference type="InParanoid" id="A0A3A9JQ62"/>
<dbReference type="EMBL" id="RFLX01000015">
    <property type="protein sequence ID" value="RMI19823.1"/>
    <property type="molecule type" value="Genomic_DNA"/>
</dbReference>
<organism evidence="1 4">
    <name type="scientific">Teichococcus wenyumeiae</name>
    <dbReference type="NCBI Taxonomy" id="2478470"/>
    <lineage>
        <taxon>Bacteria</taxon>
        <taxon>Pseudomonadati</taxon>
        <taxon>Pseudomonadota</taxon>
        <taxon>Alphaproteobacteria</taxon>
        <taxon>Acetobacterales</taxon>
        <taxon>Roseomonadaceae</taxon>
        <taxon>Roseomonas</taxon>
    </lineage>
</organism>
<comment type="caution">
    <text evidence="1">The sequence shown here is derived from an EMBL/GenBank/DDBJ whole genome shotgun (WGS) entry which is preliminary data.</text>
</comment>
<protein>
    <recommendedName>
        <fullName evidence="5">Transposase</fullName>
    </recommendedName>
</protein>
<proteinExistence type="predicted"/>
<dbReference type="AlphaFoldDB" id="A0A3A9JQ62"/>
<gene>
    <name evidence="1" type="ORF">D6Z83_01600</name>
    <name evidence="2" type="ORF">EBE87_18290</name>
</gene>
<dbReference type="Proteomes" id="UP000274097">
    <property type="component" value="Unassembled WGS sequence"/>
</dbReference>
<evidence type="ECO:0000313" key="1">
    <source>
        <dbReference type="EMBL" id="RKK05954.1"/>
    </source>
</evidence>
<dbReference type="EMBL" id="RAQU01000007">
    <property type="protein sequence ID" value="RKK05954.1"/>
    <property type="molecule type" value="Genomic_DNA"/>
</dbReference>
<sequence>MTDRKRRVIQPLLPLGSTHSRRPGIDLRTEVLNALHCLKRAGCGWRLRVHSFWMAGKCPNRLRAA</sequence>
<accession>A0A3A9JQ62</accession>
<evidence type="ECO:0000313" key="4">
    <source>
        <dbReference type="Proteomes" id="UP000278036"/>
    </source>
</evidence>
<reference evidence="1 4" key="1">
    <citation type="submission" date="2018-09" db="EMBL/GenBank/DDBJ databases">
        <title>Roseomonas sp. nov., isolated from feces of Tibetan antelopes in the Qinghai-Tibet plateau, China.</title>
        <authorList>
            <person name="Tian Z."/>
        </authorList>
    </citation>
    <scope>NUCLEOTIDE SEQUENCE [LARGE SCALE GENOMIC DNA]</scope>
    <source>
        <strain evidence="2 3">Z23</strain>
        <strain evidence="1 4">Z24</strain>
    </source>
</reference>
<dbReference type="Proteomes" id="UP000278036">
    <property type="component" value="Unassembled WGS sequence"/>
</dbReference>
<evidence type="ECO:0000313" key="3">
    <source>
        <dbReference type="Proteomes" id="UP000274097"/>
    </source>
</evidence>
<keyword evidence="3" id="KW-1185">Reference proteome</keyword>
<evidence type="ECO:0000313" key="2">
    <source>
        <dbReference type="EMBL" id="RMI19823.1"/>
    </source>
</evidence>
<evidence type="ECO:0008006" key="5">
    <source>
        <dbReference type="Google" id="ProtNLM"/>
    </source>
</evidence>